<dbReference type="PANTHER" id="PTHR37994">
    <property type="entry name" value="ARAE_2_N DOMAIN-CONTAINING PROTEIN-RELATED"/>
    <property type="match status" value="1"/>
</dbReference>
<evidence type="ECO:0000256" key="2">
    <source>
        <dbReference type="ARBA" id="ARBA00022692"/>
    </source>
</evidence>
<evidence type="ECO:0000313" key="9">
    <source>
        <dbReference type="EMBL" id="EMR87918.1"/>
    </source>
</evidence>
<sequence length="756" mass="85131">MLSGTAEYLKKLPLTSDTQPTTDDEKSPGELYGRGLRERMTGVKALYVQMHEKLPMAKREIAWGKLHAKDLTSISNLCRKILVPLREYEKIWQSCMESFLEPAVMIIEAINQGLEHAALQLEIIPPPGKKGHLRWFSHATQSTMSADVESGGDEIKPGNPAFSKMLEQKLADFLARKSEYLDVWANSRGLTKEQLEKMQTQDEFDGDREKAPFNHHTPRNRKQLYLLLYMQHMLYTAGISVLQLCKFSDDIIAAGIMSKSGPIIPPLITLVKWFSAIFDTADATLPDDERPRTMKEQTLLFGIAGKVTRNIEHLPPRNAYERLGVCINRFQQFLRGPEFSFGFRSACATMSCAILAYLHQTQEIFTHYRLIWSVIISAIGANMSAGQSGLSDVLRILGSFAALIICYAVWYIPNGHVAGVIVIMWLASFFQMYFLIRWPKYIIGWLVILITEVLSIGYELQVKKIGKVNAESTGIYVFPPYYVAALRVACVLWGTCASIFFTYLPYPITARGLLRKDMAVVIQPLANYHAVVHSTIKVRLLGKEGDVSEKHSHGYRMARTRKAMFNKIMTLSVSINHNVYLQKYEPSLGGRFPVAIFKDIISQLTNLLDLISLLSYSTQVWEVSGVTKYCFAHSPENAMWLSDLSKLIEPINPIEEGITSILCQLSAAVSTGRALPPHMRTKTPYRLSERLRTLDPEILHLDHMLEPGYSAHAVMEIISSMVTYKIDRLVSTVEDLVGVISFNFGQGGEEGQGKTE</sequence>
<evidence type="ECO:0000256" key="4">
    <source>
        <dbReference type="ARBA" id="ARBA00023136"/>
    </source>
</evidence>
<organism evidence="9 10">
    <name type="scientific">Botryotinia fuckeliana (strain BcDW1)</name>
    <name type="common">Noble rot fungus</name>
    <name type="synonym">Botrytis cinerea</name>
    <dbReference type="NCBI Taxonomy" id="1290391"/>
    <lineage>
        <taxon>Eukaryota</taxon>
        <taxon>Fungi</taxon>
        <taxon>Dikarya</taxon>
        <taxon>Ascomycota</taxon>
        <taxon>Pezizomycotina</taxon>
        <taxon>Leotiomycetes</taxon>
        <taxon>Helotiales</taxon>
        <taxon>Sclerotiniaceae</taxon>
        <taxon>Botrytis</taxon>
    </lineage>
</organism>
<keyword evidence="2 6" id="KW-0812">Transmembrane</keyword>
<name>M7UM30_BOTF1</name>
<evidence type="ECO:0000313" key="10">
    <source>
        <dbReference type="Proteomes" id="UP000012045"/>
    </source>
</evidence>
<evidence type="ECO:0000256" key="1">
    <source>
        <dbReference type="ARBA" id="ARBA00004141"/>
    </source>
</evidence>
<dbReference type="AlphaFoldDB" id="M7UM30"/>
<dbReference type="OrthoDB" id="2274698at2759"/>
<keyword evidence="3 6" id="KW-1133">Transmembrane helix</keyword>
<dbReference type="Pfam" id="PF13515">
    <property type="entry name" value="FUSC_2"/>
    <property type="match status" value="1"/>
</dbReference>
<dbReference type="HOGENOM" id="CLU_001788_0_0_1"/>
<dbReference type="InterPro" id="IPR018820">
    <property type="entry name" value="BRE4-related_DUF2421"/>
</dbReference>
<dbReference type="Pfam" id="PF10334">
    <property type="entry name" value="BRE4"/>
    <property type="match status" value="1"/>
</dbReference>
<feature type="region of interest" description="Disordered" evidence="5">
    <location>
        <begin position="13"/>
        <end position="34"/>
    </location>
</feature>
<dbReference type="PANTHER" id="PTHR37994:SF4">
    <property type="entry name" value="ER TRANSPORTER 6TM N-TERMINAL DOMAIN-CONTAINING PROTEIN-RELATED"/>
    <property type="match status" value="1"/>
</dbReference>
<protein>
    <submittedName>
        <fullName evidence="9">Putative mfs transporter protein</fullName>
    </submittedName>
</protein>
<dbReference type="InterPro" id="IPR049453">
    <property type="entry name" value="Memb_transporter_dom"/>
</dbReference>
<gene>
    <name evidence="9" type="ORF">BcDW1_3453</name>
</gene>
<feature type="domain" description="Integral membrane bound transporter" evidence="8">
    <location>
        <begin position="363"/>
        <end position="500"/>
    </location>
</feature>
<feature type="transmembrane region" description="Helical" evidence="6">
    <location>
        <begin position="417"/>
        <end position="436"/>
    </location>
</feature>
<dbReference type="GO" id="GO:0016020">
    <property type="term" value="C:membrane"/>
    <property type="evidence" value="ECO:0007669"/>
    <property type="project" value="UniProtKB-SubCell"/>
</dbReference>
<feature type="transmembrane region" description="Helical" evidence="6">
    <location>
        <begin position="370"/>
        <end position="387"/>
    </location>
</feature>
<keyword evidence="4 6" id="KW-0472">Membrane</keyword>
<evidence type="ECO:0000259" key="7">
    <source>
        <dbReference type="Pfam" id="PF10334"/>
    </source>
</evidence>
<dbReference type="Proteomes" id="UP000012045">
    <property type="component" value="Unassembled WGS sequence"/>
</dbReference>
<evidence type="ECO:0000256" key="6">
    <source>
        <dbReference type="SAM" id="Phobius"/>
    </source>
</evidence>
<reference evidence="10" key="1">
    <citation type="journal article" date="2013" name="Genome Announc.">
        <title>Draft genome sequence of Botrytis cinerea BcDW1, inoculum for noble rot of grape berries.</title>
        <authorList>
            <person name="Blanco-Ulate B."/>
            <person name="Allen G."/>
            <person name="Powell A.L."/>
            <person name="Cantu D."/>
        </authorList>
    </citation>
    <scope>NUCLEOTIDE SEQUENCE [LARGE SCALE GENOMIC DNA]</scope>
    <source>
        <strain evidence="10">BcDW1</strain>
    </source>
</reference>
<feature type="domain" description="DUF2421" evidence="7">
    <location>
        <begin position="505"/>
        <end position="738"/>
    </location>
</feature>
<dbReference type="STRING" id="1290391.M7UM30"/>
<feature type="transmembrane region" description="Helical" evidence="6">
    <location>
        <begin position="393"/>
        <end position="410"/>
    </location>
</feature>
<dbReference type="EMBL" id="KB707804">
    <property type="protein sequence ID" value="EMR87918.1"/>
    <property type="molecule type" value="Genomic_DNA"/>
</dbReference>
<evidence type="ECO:0000256" key="3">
    <source>
        <dbReference type="ARBA" id="ARBA00022989"/>
    </source>
</evidence>
<comment type="subcellular location">
    <subcellularLocation>
        <location evidence="1">Membrane</location>
        <topology evidence="1">Multi-pass membrane protein</topology>
    </subcellularLocation>
</comment>
<feature type="transmembrane region" description="Helical" evidence="6">
    <location>
        <begin position="339"/>
        <end position="358"/>
    </location>
</feature>
<evidence type="ECO:0000256" key="5">
    <source>
        <dbReference type="SAM" id="MobiDB-lite"/>
    </source>
</evidence>
<feature type="transmembrane region" description="Helical" evidence="6">
    <location>
        <begin position="442"/>
        <end position="460"/>
    </location>
</feature>
<feature type="transmembrane region" description="Helical" evidence="6">
    <location>
        <begin position="481"/>
        <end position="506"/>
    </location>
</feature>
<evidence type="ECO:0000259" key="8">
    <source>
        <dbReference type="Pfam" id="PF13515"/>
    </source>
</evidence>
<accession>M7UM30</accession>
<proteinExistence type="predicted"/>